<dbReference type="RefSeq" id="WP_258882614.1">
    <property type="nucleotide sequence ID" value="NZ_CP090065.1"/>
</dbReference>
<dbReference type="Proteomes" id="UP001059272">
    <property type="component" value="Chromosome"/>
</dbReference>
<accession>A0AAE9NNP7</accession>
<dbReference type="EMBL" id="CP090065">
    <property type="protein sequence ID" value="UVO06971.1"/>
    <property type="molecule type" value="Genomic_DNA"/>
</dbReference>
<sequence>MSTGTSIPYHLRPNKAVERGLFIQALRRINKYVNISDYRYIGFGGPFMEDFKILHQELRISDMICIEKDENTRIRQKFNKPLSCIDFYERACSSTDFVNVHDFDRQSIVWLDFISFNDLNKQLSDVVRLIGKLSHGDIFKVTLNAHSPNLGKPEGDDDVMEYRLNRFKELITEEYESHELDVELMHAKQFPYAVLSSLKRAISKGMASAVDLQVVPINACVYEDGQKMLTAMGIVLEKDQIAAFNEKTSISSWAYYSEKWEQIKNISLPALSSRERLLVEQMLPGSNYDEIREKLGFYPAEKEVLAKEQMENFISYYRTFPWFGKFTL</sequence>
<dbReference type="Pfam" id="PF20553">
    <property type="entry name" value="Methyltransf_35"/>
    <property type="match status" value="1"/>
</dbReference>
<protein>
    <submittedName>
        <fullName evidence="1">Uncharacterized protein</fullName>
    </submittedName>
</protein>
<evidence type="ECO:0000313" key="1">
    <source>
        <dbReference type="EMBL" id="UVO06971.1"/>
    </source>
</evidence>
<evidence type="ECO:0000313" key="2">
    <source>
        <dbReference type="Proteomes" id="UP001059272"/>
    </source>
</evidence>
<dbReference type="InterPro" id="IPR046788">
    <property type="entry name" value="Methyltransf_35"/>
</dbReference>
<dbReference type="AlphaFoldDB" id="A0AAE9NNP7"/>
<reference evidence="1" key="1">
    <citation type="submission" date="2021-12" db="EMBL/GenBank/DDBJ databases">
        <title>Genome sequence of novel Pectobacterium sp. causing blackleg.</title>
        <authorList>
            <person name="Wang J."/>
        </authorList>
    </citation>
    <scope>NUCLEOTIDE SEQUENCE</scope>
    <source>
        <strain evidence="1">BY21311</strain>
    </source>
</reference>
<proteinExistence type="predicted"/>
<gene>
    <name evidence="1" type="ORF">LW347_13745</name>
</gene>
<dbReference type="KEGG" id="ppoo:LW347_13745"/>
<organism evidence="1 2">
    <name type="scientific">Pectobacterium polonicum</name>
    <dbReference type="NCBI Taxonomy" id="2485124"/>
    <lineage>
        <taxon>Bacteria</taxon>
        <taxon>Pseudomonadati</taxon>
        <taxon>Pseudomonadota</taxon>
        <taxon>Gammaproteobacteria</taxon>
        <taxon>Enterobacterales</taxon>
        <taxon>Pectobacteriaceae</taxon>
        <taxon>Pectobacterium</taxon>
    </lineage>
</organism>
<name>A0AAE9NNP7_9GAMM</name>